<organism evidence="2">
    <name type="scientific">marine sediment metagenome</name>
    <dbReference type="NCBI Taxonomy" id="412755"/>
    <lineage>
        <taxon>unclassified sequences</taxon>
        <taxon>metagenomes</taxon>
        <taxon>ecological metagenomes</taxon>
    </lineage>
</organism>
<comment type="caution">
    <text evidence="2">The sequence shown here is derived from an EMBL/GenBank/DDBJ whole genome shotgun (WGS) entry which is preliminary data.</text>
</comment>
<evidence type="ECO:0000313" key="2">
    <source>
        <dbReference type="EMBL" id="KKN88075.1"/>
    </source>
</evidence>
<protein>
    <submittedName>
        <fullName evidence="2">Uncharacterized protein</fullName>
    </submittedName>
</protein>
<name>A0A0F9U4A7_9ZZZZ</name>
<sequence>MSDVLFGGEVSGTPIETREGTGQLATDLLSPSGGRLQRGATTGALGFDPSMTGVEAASRRLLADPTDRLRGLFAALEPFEERQTEEAVAGVRGGFGRLGGRFSENLLEAETQTRGELAGQFARSREQSVLEAGGQQTQLIGLLLNALLQGRGQTLDFFAPGGPNFQEGILADLIGAAGAAAAATVGGPGATG</sequence>
<dbReference type="EMBL" id="LAZR01000131">
    <property type="protein sequence ID" value="KKN88075.1"/>
    <property type="molecule type" value="Genomic_DNA"/>
</dbReference>
<dbReference type="AlphaFoldDB" id="A0A0F9U4A7"/>
<accession>A0A0F9U4A7</accession>
<evidence type="ECO:0000256" key="1">
    <source>
        <dbReference type="SAM" id="MobiDB-lite"/>
    </source>
</evidence>
<reference evidence="2" key="1">
    <citation type="journal article" date="2015" name="Nature">
        <title>Complex archaea that bridge the gap between prokaryotes and eukaryotes.</title>
        <authorList>
            <person name="Spang A."/>
            <person name="Saw J.H."/>
            <person name="Jorgensen S.L."/>
            <person name="Zaremba-Niedzwiedzka K."/>
            <person name="Martijn J."/>
            <person name="Lind A.E."/>
            <person name="van Eijk R."/>
            <person name="Schleper C."/>
            <person name="Guy L."/>
            <person name="Ettema T.J."/>
        </authorList>
    </citation>
    <scope>NUCLEOTIDE SEQUENCE</scope>
</reference>
<feature type="region of interest" description="Disordered" evidence="1">
    <location>
        <begin position="1"/>
        <end position="20"/>
    </location>
</feature>
<proteinExistence type="predicted"/>
<gene>
    <name evidence="2" type="ORF">LCGC14_0251470</name>
</gene>